<dbReference type="Proteomes" id="UP000029736">
    <property type="component" value="Unassembled WGS sequence"/>
</dbReference>
<reference evidence="1 2" key="1">
    <citation type="journal article" date="2014" name="Int. J. Syst. Evol. Microbiol.">
        <title>Phaeodactylibacter xiamenensis gen. nov., sp. nov., a member of the family Saprospiraceae isolated from the marine alga Phaeodactylum tricornutum.</title>
        <authorList>
            <person name="Chen Z.Jr."/>
            <person name="Lei X."/>
            <person name="Lai Q."/>
            <person name="Li Y."/>
            <person name="Zhang B."/>
            <person name="Zhang J."/>
            <person name="Zhang H."/>
            <person name="Yang L."/>
            <person name="Zheng W."/>
            <person name="Tian Y."/>
            <person name="Yu Z."/>
            <person name="Xu H.Jr."/>
            <person name="Zheng T."/>
        </authorList>
    </citation>
    <scope>NUCLEOTIDE SEQUENCE [LARGE SCALE GENOMIC DNA]</scope>
    <source>
        <strain evidence="1 2">KD52</strain>
    </source>
</reference>
<proteinExistence type="predicted"/>
<accession>A0A098S2L7</accession>
<dbReference type="STRING" id="1524460.IX84_20190"/>
<dbReference type="EMBL" id="JPOS01000076">
    <property type="protein sequence ID" value="KGE86614.1"/>
    <property type="molecule type" value="Genomic_DNA"/>
</dbReference>
<evidence type="ECO:0008006" key="3">
    <source>
        <dbReference type="Google" id="ProtNLM"/>
    </source>
</evidence>
<evidence type="ECO:0000313" key="2">
    <source>
        <dbReference type="Proteomes" id="UP000029736"/>
    </source>
</evidence>
<dbReference type="RefSeq" id="WP_044224471.1">
    <property type="nucleotide sequence ID" value="NZ_JBKAGJ010000039.1"/>
</dbReference>
<name>A0A098S2L7_9BACT</name>
<protein>
    <recommendedName>
        <fullName evidence="3">Glycosyltransferase 2-like domain-containing protein</fullName>
    </recommendedName>
</protein>
<dbReference type="AlphaFoldDB" id="A0A098S2L7"/>
<organism evidence="1 2">
    <name type="scientific">Phaeodactylibacter xiamenensis</name>
    <dbReference type="NCBI Taxonomy" id="1524460"/>
    <lineage>
        <taxon>Bacteria</taxon>
        <taxon>Pseudomonadati</taxon>
        <taxon>Bacteroidota</taxon>
        <taxon>Saprospiria</taxon>
        <taxon>Saprospirales</taxon>
        <taxon>Haliscomenobacteraceae</taxon>
        <taxon>Phaeodactylibacter</taxon>
    </lineage>
</organism>
<dbReference type="PANTHER" id="PTHR40743:SF1">
    <property type="entry name" value="POSSIBLE GLYCOSYLTRANSFERASE"/>
    <property type="match status" value="1"/>
</dbReference>
<gene>
    <name evidence="1" type="ORF">IX84_20190</name>
</gene>
<dbReference type="PANTHER" id="PTHR40743">
    <property type="entry name" value="NUCLEOTIDE-DIPHOSPHO-SUGAR TRANSFERASE CONTAINING PROTEIN"/>
    <property type="match status" value="1"/>
</dbReference>
<evidence type="ECO:0000313" key="1">
    <source>
        <dbReference type="EMBL" id="KGE86614.1"/>
    </source>
</evidence>
<comment type="caution">
    <text evidence="1">The sequence shown here is derived from an EMBL/GenBank/DDBJ whole genome shotgun (WGS) entry which is preliminary data.</text>
</comment>
<dbReference type="OrthoDB" id="506309at2"/>
<keyword evidence="2" id="KW-1185">Reference proteome</keyword>
<sequence>MKIHLYTTYYPEKKAARRAELQQCLTHNLANKALASITVFNEGGDLSAFAHKKLRVVPMSQRPTYQDFFEYINQNSPSDHIHIIANTDIYFDEHLGVLKYLDLEGKALALSRWDTTGFKQPQLYNKNSSQDVWIIKGSIKATLQAAFPLGVPRCDNRLMYELEQAGYEVLNPAYSIKAYHLHEGQRDLVYTEADNVYQIPPPYRYKYPHNWWGFWKTLWFNRTHQEQLGGYRYDIKKLNNWWVIRLPRKVLEIVLRKKMPLIGYDA</sequence>